<accession>A0A9W7G6X6</accession>
<protein>
    <submittedName>
        <fullName evidence="2">Uncharacterized protein</fullName>
    </submittedName>
</protein>
<dbReference type="OrthoDB" id="194999at2759"/>
<organism evidence="2 3">
    <name type="scientific">Triparma columacea</name>
    <dbReference type="NCBI Taxonomy" id="722753"/>
    <lineage>
        <taxon>Eukaryota</taxon>
        <taxon>Sar</taxon>
        <taxon>Stramenopiles</taxon>
        <taxon>Ochrophyta</taxon>
        <taxon>Bolidophyceae</taxon>
        <taxon>Parmales</taxon>
        <taxon>Triparmaceae</taxon>
        <taxon>Triparma</taxon>
    </lineage>
</organism>
<keyword evidence="1" id="KW-1133">Transmembrane helix</keyword>
<evidence type="ECO:0000313" key="3">
    <source>
        <dbReference type="Proteomes" id="UP001165065"/>
    </source>
</evidence>
<feature type="transmembrane region" description="Helical" evidence="1">
    <location>
        <begin position="138"/>
        <end position="157"/>
    </location>
</feature>
<evidence type="ECO:0000313" key="2">
    <source>
        <dbReference type="EMBL" id="GMI35862.1"/>
    </source>
</evidence>
<sequence>MGLCELNDWAVKTYLNISFNTCTQDCVGSTITDVLIAVHAFYMARIIFQQRRKLGGLSFTIALYVLVNAVWSLEGSLFWLQPGGRRLPQPLDTSYFGYLWKLNAQFEALLLFLFWKLSIELLSAADLLPPVLETRKKLLLGGAVAYAASFSIVVVRSCRFENFVLYGAANILLPLCSAWFSLMKICHSYYPHLTNEGAEVVRKYKRSGTANLIKVHPLLLGVVSGAGYWIGNTGVISGSDSFFVYWSRRVLSVIFNRTVTINEWEEMAFFHLGTLVGNEVLFRCWVWVAAAEKQAEEEGGKGGKGRTWLKDIILKGGKVKVN</sequence>
<keyword evidence="1" id="KW-0472">Membrane</keyword>
<proteinExistence type="predicted"/>
<keyword evidence="3" id="KW-1185">Reference proteome</keyword>
<dbReference type="Proteomes" id="UP001165065">
    <property type="component" value="Unassembled WGS sequence"/>
</dbReference>
<gene>
    <name evidence="2" type="ORF">TrCOL_g528</name>
</gene>
<dbReference type="EMBL" id="BRYA01000929">
    <property type="protein sequence ID" value="GMI35862.1"/>
    <property type="molecule type" value="Genomic_DNA"/>
</dbReference>
<dbReference type="AlphaFoldDB" id="A0A9W7G6X6"/>
<comment type="caution">
    <text evidence="2">The sequence shown here is derived from an EMBL/GenBank/DDBJ whole genome shotgun (WGS) entry which is preliminary data.</text>
</comment>
<feature type="transmembrane region" description="Helical" evidence="1">
    <location>
        <begin position="54"/>
        <end position="78"/>
    </location>
</feature>
<evidence type="ECO:0000256" key="1">
    <source>
        <dbReference type="SAM" id="Phobius"/>
    </source>
</evidence>
<reference evidence="3" key="1">
    <citation type="journal article" date="2023" name="Commun. Biol.">
        <title>Genome analysis of Parmales, the sister group of diatoms, reveals the evolutionary specialization of diatoms from phago-mixotrophs to photoautotrophs.</title>
        <authorList>
            <person name="Ban H."/>
            <person name="Sato S."/>
            <person name="Yoshikawa S."/>
            <person name="Yamada K."/>
            <person name="Nakamura Y."/>
            <person name="Ichinomiya M."/>
            <person name="Sato N."/>
            <person name="Blanc-Mathieu R."/>
            <person name="Endo H."/>
            <person name="Kuwata A."/>
            <person name="Ogata H."/>
        </authorList>
    </citation>
    <scope>NUCLEOTIDE SEQUENCE [LARGE SCALE GENOMIC DNA]</scope>
</reference>
<feature type="transmembrane region" description="Helical" evidence="1">
    <location>
        <begin position="163"/>
        <end position="182"/>
    </location>
</feature>
<name>A0A9W7G6X6_9STRA</name>
<keyword evidence="1" id="KW-0812">Transmembrane</keyword>